<feature type="transmembrane region" description="Helical" evidence="2">
    <location>
        <begin position="530"/>
        <end position="552"/>
    </location>
</feature>
<evidence type="ECO:0000313" key="4">
    <source>
        <dbReference type="Proteomes" id="UP000799537"/>
    </source>
</evidence>
<dbReference type="GO" id="GO:0015095">
    <property type="term" value="F:magnesium ion transmembrane transporter activity"/>
    <property type="evidence" value="ECO:0007669"/>
    <property type="project" value="TreeGrafter"/>
</dbReference>
<dbReference type="GO" id="GO:0000287">
    <property type="term" value="F:magnesium ion binding"/>
    <property type="evidence" value="ECO:0007669"/>
    <property type="project" value="TreeGrafter"/>
</dbReference>
<keyword evidence="2" id="KW-0812">Transmembrane</keyword>
<reference evidence="3" key="1">
    <citation type="journal article" date="2020" name="Stud. Mycol.">
        <title>101 Dothideomycetes genomes: a test case for predicting lifestyles and emergence of pathogens.</title>
        <authorList>
            <person name="Haridas S."/>
            <person name="Albert R."/>
            <person name="Binder M."/>
            <person name="Bloem J."/>
            <person name="Labutti K."/>
            <person name="Salamov A."/>
            <person name="Andreopoulos B."/>
            <person name="Baker S."/>
            <person name="Barry K."/>
            <person name="Bills G."/>
            <person name="Bluhm B."/>
            <person name="Cannon C."/>
            <person name="Castanera R."/>
            <person name="Culley D."/>
            <person name="Daum C."/>
            <person name="Ezra D."/>
            <person name="Gonzalez J."/>
            <person name="Henrissat B."/>
            <person name="Kuo A."/>
            <person name="Liang C."/>
            <person name="Lipzen A."/>
            <person name="Lutzoni F."/>
            <person name="Magnuson J."/>
            <person name="Mondo S."/>
            <person name="Nolan M."/>
            <person name="Ohm R."/>
            <person name="Pangilinan J."/>
            <person name="Park H.-J."/>
            <person name="Ramirez L."/>
            <person name="Alfaro M."/>
            <person name="Sun H."/>
            <person name="Tritt A."/>
            <person name="Yoshinaga Y."/>
            <person name="Zwiers L.-H."/>
            <person name="Turgeon B."/>
            <person name="Goodwin S."/>
            <person name="Spatafora J."/>
            <person name="Crous P."/>
            <person name="Grigoriev I."/>
        </authorList>
    </citation>
    <scope>NUCLEOTIDE SEQUENCE</scope>
    <source>
        <strain evidence="3">ATCC 36951</strain>
    </source>
</reference>
<dbReference type="OrthoDB" id="5430812at2759"/>
<evidence type="ECO:0008006" key="5">
    <source>
        <dbReference type="Google" id="ProtNLM"/>
    </source>
</evidence>
<accession>A0A6A6BW93</accession>
<keyword evidence="2" id="KW-1133">Transmembrane helix</keyword>
<dbReference type="EMBL" id="ML993642">
    <property type="protein sequence ID" value="KAF2159114.1"/>
    <property type="molecule type" value="Genomic_DNA"/>
</dbReference>
<dbReference type="PANTHER" id="PTHR46494:SF1">
    <property type="entry name" value="CORA FAMILY METAL ION TRANSPORTER (EUROFUNG)"/>
    <property type="match status" value="1"/>
</dbReference>
<dbReference type="Proteomes" id="UP000799537">
    <property type="component" value="Unassembled WGS sequence"/>
</dbReference>
<evidence type="ECO:0000313" key="3">
    <source>
        <dbReference type="EMBL" id="KAF2159114.1"/>
    </source>
</evidence>
<dbReference type="RefSeq" id="XP_033660003.1">
    <property type="nucleotide sequence ID" value="XM_033819085.1"/>
</dbReference>
<dbReference type="PANTHER" id="PTHR46494">
    <property type="entry name" value="CORA FAMILY METAL ION TRANSPORTER (EUROFUNG)"/>
    <property type="match status" value="1"/>
</dbReference>
<evidence type="ECO:0000256" key="1">
    <source>
        <dbReference type="ARBA" id="ARBA00004651"/>
    </source>
</evidence>
<keyword evidence="2" id="KW-0472">Membrane</keyword>
<proteinExistence type="predicted"/>
<name>A0A6A6BW93_ZASCE</name>
<dbReference type="GO" id="GO:0015087">
    <property type="term" value="F:cobalt ion transmembrane transporter activity"/>
    <property type="evidence" value="ECO:0007669"/>
    <property type="project" value="TreeGrafter"/>
</dbReference>
<organism evidence="3 4">
    <name type="scientific">Zasmidium cellare ATCC 36951</name>
    <dbReference type="NCBI Taxonomy" id="1080233"/>
    <lineage>
        <taxon>Eukaryota</taxon>
        <taxon>Fungi</taxon>
        <taxon>Dikarya</taxon>
        <taxon>Ascomycota</taxon>
        <taxon>Pezizomycotina</taxon>
        <taxon>Dothideomycetes</taxon>
        <taxon>Dothideomycetidae</taxon>
        <taxon>Mycosphaerellales</taxon>
        <taxon>Mycosphaerellaceae</taxon>
        <taxon>Zasmidium</taxon>
    </lineage>
</organism>
<dbReference type="GeneID" id="54572357"/>
<dbReference type="AlphaFoldDB" id="A0A6A6BW93"/>
<evidence type="ECO:0000256" key="2">
    <source>
        <dbReference type="SAM" id="Phobius"/>
    </source>
</evidence>
<keyword evidence="4" id="KW-1185">Reference proteome</keyword>
<feature type="transmembrane region" description="Helical" evidence="2">
    <location>
        <begin position="496"/>
        <end position="518"/>
    </location>
</feature>
<gene>
    <name evidence="3" type="ORF">M409DRAFT_71241</name>
</gene>
<sequence length="578" mass="65980">MENHDGATGRGAEDAYDYYMSIHDHAVQAKFRSLDNPSNINHLMDSVRSTTTNNFILDFSDDAAWAAFDLSKSSIAALFNADRPDVLNTRWLNIWYPFQHRPLLELLARRYDFSPRLLALMSSDPKLPRKTASRASPRKPDQSKFKKFWSRRSSWSEDNEALADIDEMSEQTSISSVDSVVRGNLYRIAENLWHYASIDFGRQYVCIGFNSLYGTKQPANVEDDSTGHLPNCMRVWTWLVLCEDNTVISINEDPFPFAAGHFTTFQLRVMSEIRRNLVNVFRSLSTVHEEPLLAHNPLMLLPIRVRLGETPEETAHRDSDAPGLLFYYLFENWHNSYTLVTRKESRYPLELATLRTQMFSLPRLTHIDRLDTIGLELGILRRHYESYTRLIDRLLEPQTASAASLQNSQVVSAASQVSLSGSGSVGRPVVVERESLMGVSLGGAARVRFKRLRDLIELYALREVEEYVKQKEALVAMNFNLIAIKQSLDVGRLTRITLLLTKATMLFLPVSLMMSYFSTQLSGVSYSVQTFWISFAVVFFLSWLALFLFGLFNDNVQTTEVLRGVWRGGKVVRHSSPR</sequence>
<dbReference type="GO" id="GO:0005886">
    <property type="term" value="C:plasma membrane"/>
    <property type="evidence" value="ECO:0007669"/>
    <property type="project" value="UniProtKB-SubCell"/>
</dbReference>
<dbReference type="GO" id="GO:0050897">
    <property type="term" value="F:cobalt ion binding"/>
    <property type="evidence" value="ECO:0007669"/>
    <property type="project" value="TreeGrafter"/>
</dbReference>
<protein>
    <recommendedName>
        <fullName evidence="5">ADP-ribosylation factor</fullName>
    </recommendedName>
</protein>
<comment type="subcellular location">
    <subcellularLocation>
        <location evidence="1">Cell membrane</location>
        <topology evidence="1">Multi-pass membrane protein</topology>
    </subcellularLocation>
</comment>